<feature type="signal peptide" evidence="1">
    <location>
        <begin position="1"/>
        <end position="22"/>
    </location>
</feature>
<keyword evidence="1" id="KW-0732">Signal</keyword>
<dbReference type="InterPro" id="IPR010438">
    <property type="entry name" value="Lambda_Bor"/>
</dbReference>
<gene>
    <name evidence="2" type="ORF">NG821_03210</name>
</gene>
<evidence type="ECO:0000313" key="3">
    <source>
        <dbReference type="Proteomes" id="UP001204015"/>
    </source>
</evidence>
<proteinExistence type="predicted"/>
<organism evidence="2 3">
    <name type="scientific">Segatella cerevisiae</name>
    <dbReference type="NCBI Taxonomy" id="2053716"/>
    <lineage>
        <taxon>Bacteria</taxon>
        <taxon>Pseudomonadati</taxon>
        <taxon>Bacteroidota</taxon>
        <taxon>Bacteroidia</taxon>
        <taxon>Bacteroidales</taxon>
        <taxon>Prevotellaceae</taxon>
        <taxon>Segatella</taxon>
    </lineage>
</organism>
<evidence type="ECO:0000256" key="1">
    <source>
        <dbReference type="SAM" id="SignalP"/>
    </source>
</evidence>
<dbReference type="EMBL" id="JAMXLY010000007">
    <property type="protein sequence ID" value="MCO6024862.1"/>
    <property type="molecule type" value="Genomic_DNA"/>
</dbReference>
<evidence type="ECO:0000313" key="2">
    <source>
        <dbReference type="EMBL" id="MCO6024862.1"/>
    </source>
</evidence>
<dbReference type="Pfam" id="PF06291">
    <property type="entry name" value="Lambda_Bor"/>
    <property type="match status" value="1"/>
</dbReference>
<keyword evidence="3" id="KW-1185">Reference proteome</keyword>
<feature type="chain" id="PRO_5046742928" evidence="1">
    <location>
        <begin position="23"/>
        <end position="123"/>
    </location>
</feature>
<comment type="caution">
    <text evidence="2">The sequence shown here is derived from an EMBL/GenBank/DDBJ whole genome shotgun (WGS) entry which is preliminary data.</text>
</comment>
<reference evidence="2 3" key="1">
    <citation type="submission" date="2022-06" db="EMBL/GenBank/DDBJ databases">
        <title>A taxonomic note on the genus Prevotella: Description of four novel genera and emended description of the genera Hallella and Xylanibacter.</title>
        <authorList>
            <person name="Hitch T.C.A."/>
        </authorList>
    </citation>
    <scope>NUCLEOTIDE SEQUENCE [LARGE SCALE GENOMIC DNA]</scope>
    <source>
        <strain evidence="2 3">DSM 100619</strain>
    </source>
</reference>
<protein>
    <submittedName>
        <fullName evidence="2">Bor family protein</fullName>
    </submittedName>
</protein>
<dbReference type="RefSeq" id="WP_252760225.1">
    <property type="nucleotide sequence ID" value="NZ_JAMXLY010000007.1"/>
</dbReference>
<accession>A0ABT1BUV0</accession>
<name>A0ABT1BUV0_9BACT</name>
<dbReference type="Proteomes" id="UP001204015">
    <property type="component" value="Unassembled WGS sequence"/>
</dbReference>
<sequence>MKKSTFLFIAAMALCLSSCYCDKITVGHISQDEPLVHVASMHNAHFIYGAVVTHDKADKYILNTPNYVIENKQTFGDLFVSGITFGIYTPTTTKYYVPKSTSNIVVSKKKKKWSKAYKGYLKD</sequence>